<evidence type="ECO:0000256" key="10">
    <source>
        <dbReference type="SAM" id="Phobius"/>
    </source>
</evidence>
<feature type="transmembrane region" description="Helical" evidence="10">
    <location>
        <begin position="433"/>
        <end position="456"/>
    </location>
</feature>
<evidence type="ECO:0000256" key="7">
    <source>
        <dbReference type="ARBA" id="ARBA00023136"/>
    </source>
</evidence>
<comment type="subcellular location">
    <subcellularLocation>
        <location evidence="1">Cell membrane</location>
        <topology evidence="1">Multi-pass membrane protein</topology>
    </subcellularLocation>
</comment>
<dbReference type="PIRSF" id="PIRSF016636">
    <property type="entry name" value="AlgI_DltB"/>
    <property type="match status" value="1"/>
</dbReference>
<keyword evidence="7 9" id="KW-0472">Membrane</keyword>
<dbReference type="EMBL" id="PGTN01000064">
    <property type="protein sequence ID" value="PJF47157.1"/>
    <property type="molecule type" value="Genomic_DNA"/>
</dbReference>
<evidence type="ECO:0000256" key="1">
    <source>
        <dbReference type="ARBA" id="ARBA00004651"/>
    </source>
</evidence>
<keyword evidence="5 10" id="KW-0812">Transmembrane</keyword>
<dbReference type="GO" id="GO:0042121">
    <property type="term" value="P:alginic acid biosynthetic process"/>
    <property type="evidence" value="ECO:0007669"/>
    <property type="project" value="InterPro"/>
</dbReference>
<evidence type="ECO:0000256" key="5">
    <source>
        <dbReference type="ARBA" id="ARBA00022692"/>
    </source>
</evidence>
<dbReference type="GO" id="GO:0005886">
    <property type="term" value="C:plasma membrane"/>
    <property type="evidence" value="ECO:0007669"/>
    <property type="project" value="UniProtKB-SubCell"/>
</dbReference>
<evidence type="ECO:0008006" key="13">
    <source>
        <dbReference type="Google" id="ProtNLM"/>
    </source>
</evidence>
<keyword evidence="3 9" id="KW-1003">Cell membrane</keyword>
<keyword evidence="8 9" id="KW-0012">Acyltransferase</keyword>
<dbReference type="GO" id="GO:0016746">
    <property type="term" value="F:acyltransferase activity"/>
    <property type="evidence" value="ECO:0007669"/>
    <property type="project" value="UniProtKB-KW"/>
</dbReference>
<evidence type="ECO:0000313" key="12">
    <source>
        <dbReference type="Proteomes" id="UP000230790"/>
    </source>
</evidence>
<gene>
    <name evidence="11" type="ORF">CUN48_10105</name>
</gene>
<dbReference type="AlphaFoldDB" id="A0A2M8QBI5"/>
<comment type="similarity">
    <text evidence="2 9">Belongs to the membrane-bound acyltransferase family.</text>
</comment>
<organism evidence="11 12">
    <name type="scientific">Candidatus Thermofonsia Clade 3 bacterium</name>
    <dbReference type="NCBI Taxonomy" id="2364212"/>
    <lineage>
        <taxon>Bacteria</taxon>
        <taxon>Bacillati</taxon>
        <taxon>Chloroflexota</taxon>
        <taxon>Candidatus Thermofontia</taxon>
        <taxon>Candidatus Thermofonsia Clade 3</taxon>
    </lineage>
</organism>
<dbReference type="Proteomes" id="UP000230790">
    <property type="component" value="Unassembled WGS sequence"/>
</dbReference>
<feature type="transmembrane region" description="Helical" evidence="10">
    <location>
        <begin position="141"/>
        <end position="157"/>
    </location>
</feature>
<reference evidence="11 12" key="1">
    <citation type="submission" date="2017-11" db="EMBL/GenBank/DDBJ databases">
        <title>Evolution of Phototrophy in the Chloroflexi Phylum Driven by Horizontal Gene Transfer.</title>
        <authorList>
            <person name="Ward L.M."/>
            <person name="Hemp J."/>
            <person name="Shih P.M."/>
            <person name="Mcglynn S.E."/>
            <person name="Fischer W."/>
        </authorList>
    </citation>
    <scope>NUCLEOTIDE SEQUENCE [LARGE SCALE GENOMIC DNA]</scope>
    <source>
        <strain evidence="11">JP3_7</strain>
    </source>
</reference>
<evidence type="ECO:0000256" key="6">
    <source>
        <dbReference type="ARBA" id="ARBA00022989"/>
    </source>
</evidence>
<dbReference type="InterPro" id="IPR004299">
    <property type="entry name" value="MBOAT_fam"/>
</dbReference>
<feature type="transmembrane region" description="Helical" evidence="10">
    <location>
        <begin position="20"/>
        <end position="38"/>
    </location>
</feature>
<evidence type="ECO:0000313" key="11">
    <source>
        <dbReference type="EMBL" id="PJF47157.1"/>
    </source>
</evidence>
<dbReference type="Pfam" id="PF03062">
    <property type="entry name" value="MBOAT"/>
    <property type="match status" value="1"/>
</dbReference>
<sequence>MLATETSPPAATGRWVLDQAQARSIGLCVLSVLAVYALQPAMPIRQMDFWLPTASLVLTVVVWAATSSALATHRRPDRATLTDAALIGGITLGIAALRFAEPLSMLITRTPPPAVLSVLAALAIAALLAVAAGCIIGPRPAWTTALVIALVALLFVLKYEPLTQAFAALLRVAQGQSAAQASALDVRWLGFSYICFRWIAALRERALGRLPAMSLREFVTYAVFAPALIAGPIDRPERFLRDLRASFAFNWPDATEGVRRIAVGAFKKFVLADWLALLALNEVNAAQAQGAGWMWLLVYAYAWRIYLDFGGYTDMAIGVARIFGVRLPENFHRPYLKPNLTQFWSSWHMSLAQWFRTYYFNPLTRALRMRAWAVPTIIFVGQVTTMLLIGVWHGVTLNFALWGLWHGVGLFLHNRWADFAKGRLTAMQERPRLQVAISAAGVLLTFHFVALGWVWFALPDAALSLGVFRKLFGL</sequence>
<proteinExistence type="inferred from homology"/>
<dbReference type="InterPro" id="IPR028362">
    <property type="entry name" value="AlgI"/>
</dbReference>
<keyword evidence="6 10" id="KW-1133">Transmembrane helix</keyword>
<keyword evidence="4 9" id="KW-0808">Transferase</keyword>
<feature type="transmembrane region" description="Helical" evidence="10">
    <location>
        <begin position="371"/>
        <end position="389"/>
    </location>
</feature>
<evidence type="ECO:0000256" key="8">
    <source>
        <dbReference type="ARBA" id="ARBA00023315"/>
    </source>
</evidence>
<dbReference type="PIRSF" id="PIRSF500217">
    <property type="entry name" value="AlgI"/>
    <property type="match status" value="1"/>
</dbReference>
<feature type="transmembrane region" description="Helical" evidence="10">
    <location>
        <begin position="50"/>
        <end position="72"/>
    </location>
</feature>
<feature type="transmembrane region" description="Helical" evidence="10">
    <location>
        <begin position="84"/>
        <end position="101"/>
    </location>
</feature>
<evidence type="ECO:0000256" key="9">
    <source>
        <dbReference type="PIRNR" id="PIRNR016636"/>
    </source>
</evidence>
<dbReference type="PANTHER" id="PTHR13285:SF23">
    <property type="entry name" value="TEICHOIC ACID D-ALANYLTRANSFERASE"/>
    <property type="match status" value="1"/>
</dbReference>
<name>A0A2M8QBI5_9CHLR</name>
<accession>A0A2M8QBI5</accession>
<dbReference type="PANTHER" id="PTHR13285">
    <property type="entry name" value="ACYLTRANSFERASE"/>
    <property type="match status" value="1"/>
</dbReference>
<dbReference type="InterPro" id="IPR051085">
    <property type="entry name" value="MB_O-acyltransferase"/>
</dbReference>
<dbReference type="InterPro" id="IPR024194">
    <property type="entry name" value="Ac/AlaTfrase_AlgI/DltB"/>
</dbReference>
<feature type="transmembrane region" description="Helical" evidence="10">
    <location>
        <begin position="113"/>
        <end position="135"/>
    </location>
</feature>
<evidence type="ECO:0000256" key="4">
    <source>
        <dbReference type="ARBA" id="ARBA00022679"/>
    </source>
</evidence>
<comment type="caution">
    <text evidence="11">The sequence shown here is derived from an EMBL/GenBank/DDBJ whole genome shotgun (WGS) entry which is preliminary data.</text>
</comment>
<evidence type="ECO:0000256" key="3">
    <source>
        <dbReference type="ARBA" id="ARBA00022475"/>
    </source>
</evidence>
<evidence type="ECO:0000256" key="2">
    <source>
        <dbReference type="ARBA" id="ARBA00010323"/>
    </source>
</evidence>
<feature type="transmembrane region" description="Helical" evidence="10">
    <location>
        <begin position="395"/>
        <end position="412"/>
    </location>
</feature>
<protein>
    <recommendedName>
        <fullName evidence="13">MBOAT family protein</fullName>
    </recommendedName>
</protein>